<feature type="transmembrane region" description="Helical" evidence="1">
    <location>
        <begin position="12"/>
        <end position="32"/>
    </location>
</feature>
<evidence type="ECO:0000256" key="1">
    <source>
        <dbReference type="SAM" id="Phobius"/>
    </source>
</evidence>
<evidence type="ECO:0008006" key="4">
    <source>
        <dbReference type="Google" id="ProtNLM"/>
    </source>
</evidence>
<reference evidence="3" key="1">
    <citation type="journal article" date="2019" name="Int. J. Syst. Evol. Microbiol.">
        <title>The Global Catalogue of Microorganisms (GCM) 10K type strain sequencing project: providing services to taxonomists for standard genome sequencing and annotation.</title>
        <authorList>
            <consortium name="The Broad Institute Genomics Platform"/>
            <consortium name="The Broad Institute Genome Sequencing Center for Infectious Disease"/>
            <person name="Wu L."/>
            <person name="Ma J."/>
        </authorList>
    </citation>
    <scope>NUCLEOTIDE SEQUENCE [LARGE SCALE GENOMIC DNA]</scope>
    <source>
        <strain evidence="3">JCM 16916</strain>
    </source>
</reference>
<keyword evidence="1" id="KW-0812">Transmembrane</keyword>
<evidence type="ECO:0000313" key="3">
    <source>
        <dbReference type="Proteomes" id="UP001501727"/>
    </source>
</evidence>
<keyword evidence="1" id="KW-1133">Transmembrane helix</keyword>
<organism evidence="2 3">
    <name type="scientific">Luteimonas lutimaris</name>
    <dbReference type="NCBI Taxonomy" id="698645"/>
    <lineage>
        <taxon>Bacteria</taxon>
        <taxon>Pseudomonadati</taxon>
        <taxon>Pseudomonadota</taxon>
        <taxon>Gammaproteobacteria</taxon>
        <taxon>Lysobacterales</taxon>
        <taxon>Lysobacteraceae</taxon>
        <taxon>Luteimonas</taxon>
    </lineage>
</organism>
<dbReference type="EMBL" id="BAAAZU010000005">
    <property type="protein sequence ID" value="GAA3920604.1"/>
    <property type="molecule type" value="Genomic_DNA"/>
</dbReference>
<protein>
    <recommendedName>
        <fullName evidence="4">Integron gene cassette protein</fullName>
    </recommendedName>
</protein>
<dbReference type="Proteomes" id="UP001501727">
    <property type="component" value="Unassembled WGS sequence"/>
</dbReference>
<evidence type="ECO:0000313" key="2">
    <source>
        <dbReference type="EMBL" id="GAA3920604.1"/>
    </source>
</evidence>
<keyword evidence="3" id="KW-1185">Reference proteome</keyword>
<proteinExistence type="predicted"/>
<accession>A0ABP7MD47</accession>
<sequence length="70" mass="7458">MSKHFGLSNIYLKVGFALVAISLAMLVAVFVVPSATRYLNGGIAGFCFVSGAVLYVIGRIAQVRRPRAQA</sequence>
<comment type="caution">
    <text evidence="2">The sequence shown here is derived from an EMBL/GenBank/DDBJ whole genome shotgun (WGS) entry which is preliminary data.</text>
</comment>
<keyword evidence="1" id="KW-0472">Membrane</keyword>
<gene>
    <name evidence="2" type="ORF">GCM10022229_12880</name>
</gene>
<dbReference type="RefSeq" id="WP_344759150.1">
    <property type="nucleotide sequence ID" value="NZ_BAAAZU010000005.1"/>
</dbReference>
<name>A0ABP7MD47_9GAMM</name>
<feature type="transmembrane region" description="Helical" evidence="1">
    <location>
        <begin position="38"/>
        <end position="57"/>
    </location>
</feature>